<evidence type="ECO:0000259" key="3">
    <source>
        <dbReference type="PROSITE" id="PS50280"/>
    </source>
</evidence>
<dbReference type="SUPFAM" id="SSF82199">
    <property type="entry name" value="SET domain"/>
    <property type="match status" value="1"/>
</dbReference>
<dbReference type="InterPro" id="IPR001214">
    <property type="entry name" value="SET_dom"/>
</dbReference>
<dbReference type="PROSITE" id="PS50280">
    <property type="entry name" value="SET"/>
    <property type="match status" value="1"/>
</dbReference>
<evidence type="ECO:0000313" key="4">
    <source>
        <dbReference type="EMBL" id="KAK3382543.1"/>
    </source>
</evidence>
<dbReference type="InterPro" id="IPR053185">
    <property type="entry name" value="SET_domain_protein"/>
</dbReference>
<feature type="chain" id="PRO_5042050509" description="SET domain-containing protein" evidence="2">
    <location>
        <begin position="20"/>
        <end position="422"/>
    </location>
</feature>
<sequence length="422" mass="46618">MRHFVLSLCALVVDSLVAAEFHPRSDAAAECPRSTLLDNVATCAAPRLSPHRPEGDGRIESEDRNPLLPPGWEGPSDCIREWCVFWNRELNGGIALVTTLAQAQLATSYPQVADDADASSPLPFEPTPIPGKGTGLVATRAIRKGDIIMQRTATLVAQDAAHFRLPPNLRNDLYRRAVDKLPAPRRAAFLTQIGADVYTKIDRNSFRLVFVNGSAAAPTNRDDKTAAHLGCFNDVHFFNHDCRPNTHYRITNLTHTTVAVQDIAAGEELTISYVDATLQRAERQKRLSDWGFECTCKQCSLPPREVLESDLRLQAMDWLSEELEDKVTTVGGLAELEPAMGGRLVALYEQERLHAYLGHAYTRAALVYSMFEDADNAKKYAADAEVAMLREYGPANKDAVAMRALAADPENHWSWGIVRRAG</sequence>
<feature type="compositionally biased region" description="Basic and acidic residues" evidence="1">
    <location>
        <begin position="51"/>
        <end position="65"/>
    </location>
</feature>
<feature type="signal peptide" evidence="2">
    <location>
        <begin position="1"/>
        <end position="19"/>
    </location>
</feature>
<dbReference type="Proteomes" id="UP001287356">
    <property type="component" value="Unassembled WGS sequence"/>
</dbReference>
<gene>
    <name evidence="4" type="ORF">B0T24DRAFT_714621</name>
</gene>
<evidence type="ECO:0000313" key="5">
    <source>
        <dbReference type="Proteomes" id="UP001287356"/>
    </source>
</evidence>
<dbReference type="Gene3D" id="2.170.270.10">
    <property type="entry name" value="SET domain"/>
    <property type="match status" value="1"/>
</dbReference>
<comment type="caution">
    <text evidence="4">The sequence shown here is derived from an EMBL/GenBank/DDBJ whole genome shotgun (WGS) entry which is preliminary data.</text>
</comment>
<dbReference type="EMBL" id="JAULSN010000001">
    <property type="protein sequence ID" value="KAK3382543.1"/>
    <property type="molecule type" value="Genomic_DNA"/>
</dbReference>
<dbReference type="Pfam" id="PF00856">
    <property type="entry name" value="SET"/>
    <property type="match status" value="1"/>
</dbReference>
<evidence type="ECO:0000256" key="1">
    <source>
        <dbReference type="SAM" id="MobiDB-lite"/>
    </source>
</evidence>
<reference evidence="4" key="1">
    <citation type="journal article" date="2023" name="Mol. Phylogenet. Evol.">
        <title>Genome-scale phylogeny and comparative genomics of the fungal order Sordariales.</title>
        <authorList>
            <person name="Hensen N."/>
            <person name="Bonometti L."/>
            <person name="Westerberg I."/>
            <person name="Brannstrom I.O."/>
            <person name="Guillou S."/>
            <person name="Cros-Aarteil S."/>
            <person name="Calhoun S."/>
            <person name="Haridas S."/>
            <person name="Kuo A."/>
            <person name="Mondo S."/>
            <person name="Pangilinan J."/>
            <person name="Riley R."/>
            <person name="LaButti K."/>
            <person name="Andreopoulos B."/>
            <person name="Lipzen A."/>
            <person name="Chen C."/>
            <person name="Yan M."/>
            <person name="Daum C."/>
            <person name="Ng V."/>
            <person name="Clum A."/>
            <person name="Steindorff A."/>
            <person name="Ohm R.A."/>
            <person name="Martin F."/>
            <person name="Silar P."/>
            <person name="Natvig D.O."/>
            <person name="Lalanne C."/>
            <person name="Gautier V."/>
            <person name="Ament-Velasquez S.L."/>
            <person name="Kruys A."/>
            <person name="Hutchinson M.I."/>
            <person name="Powell A.J."/>
            <person name="Barry K."/>
            <person name="Miller A.N."/>
            <person name="Grigoriev I.V."/>
            <person name="Debuchy R."/>
            <person name="Gladieux P."/>
            <person name="Hiltunen Thoren M."/>
            <person name="Johannesson H."/>
        </authorList>
    </citation>
    <scope>NUCLEOTIDE SEQUENCE</scope>
    <source>
        <strain evidence="4">CBS 958.72</strain>
    </source>
</reference>
<dbReference type="CDD" id="cd20071">
    <property type="entry name" value="SET_SMYD"/>
    <property type="match status" value="1"/>
</dbReference>
<organism evidence="4 5">
    <name type="scientific">Lasiosphaeria ovina</name>
    <dbReference type="NCBI Taxonomy" id="92902"/>
    <lineage>
        <taxon>Eukaryota</taxon>
        <taxon>Fungi</taxon>
        <taxon>Dikarya</taxon>
        <taxon>Ascomycota</taxon>
        <taxon>Pezizomycotina</taxon>
        <taxon>Sordariomycetes</taxon>
        <taxon>Sordariomycetidae</taxon>
        <taxon>Sordariales</taxon>
        <taxon>Lasiosphaeriaceae</taxon>
        <taxon>Lasiosphaeria</taxon>
    </lineage>
</organism>
<name>A0AAE0NJ90_9PEZI</name>
<dbReference type="SMART" id="SM00317">
    <property type="entry name" value="SET"/>
    <property type="match status" value="1"/>
</dbReference>
<dbReference type="AlphaFoldDB" id="A0AAE0NJ90"/>
<dbReference type="InterPro" id="IPR046341">
    <property type="entry name" value="SET_dom_sf"/>
</dbReference>
<dbReference type="PANTHER" id="PTHR47332">
    <property type="entry name" value="SET DOMAIN-CONTAINING PROTEIN 5"/>
    <property type="match status" value="1"/>
</dbReference>
<keyword evidence="5" id="KW-1185">Reference proteome</keyword>
<reference evidence="4" key="2">
    <citation type="submission" date="2023-06" db="EMBL/GenBank/DDBJ databases">
        <authorList>
            <consortium name="Lawrence Berkeley National Laboratory"/>
            <person name="Haridas S."/>
            <person name="Hensen N."/>
            <person name="Bonometti L."/>
            <person name="Westerberg I."/>
            <person name="Brannstrom I.O."/>
            <person name="Guillou S."/>
            <person name="Cros-Aarteil S."/>
            <person name="Calhoun S."/>
            <person name="Kuo A."/>
            <person name="Mondo S."/>
            <person name="Pangilinan J."/>
            <person name="Riley R."/>
            <person name="Labutti K."/>
            <person name="Andreopoulos B."/>
            <person name="Lipzen A."/>
            <person name="Chen C."/>
            <person name="Yanf M."/>
            <person name="Daum C."/>
            <person name="Ng V."/>
            <person name="Clum A."/>
            <person name="Steindorff A."/>
            <person name="Ohm R."/>
            <person name="Martin F."/>
            <person name="Silar P."/>
            <person name="Natvig D."/>
            <person name="Lalanne C."/>
            <person name="Gautier V."/>
            <person name="Ament-Velasquez S.L."/>
            <person name="Kruys A."/>
            <person name="Hutchinson M.I."/>
            <person name="Powell A.J."/>
            <person name="Barry K."/>
            <person name="Miller A.N."/>
            <person name="Grigoriev I.V."/>
            <person name="Debuchy R."/>
            <person name="Gladieux P."/>
            <person name="Thoren M.H."/>
            <person name="Johannesson H."/>
        </authorList>
    </citation>
    <scope>NUCLEOTIDE SEQUENCE</scope>
    <source>
        <strain evidence="4">CBS 958.72</strain>
    </source>
</reference>
<keyword evidence="2" id="KW-0732">Signal</keyword>
<dbReference type="PANTHER" id="PTHR47332:SF6">
    <property type="entry name" value="SET DOMAIN-CONTAINING PROTEIN"/>
    <property type="match status" value="1"/>
</dbReference>
<protein>
    <recommendedName>
        <fullName evidence="3">SET domain-containing protein</fullName>
    </recommendedName>
</protein>
<feature type="region of interest" description="Disordered" evidence="1">
    <location>
        <begin position="47"/>
        <end position="67"/>
    </location>
</feature>
<evidence type="ECO:0000256" key="2">
    <source>
        <dbReference type="SAM" id="SignalP"/>
    </source>
</evidence>
<proteinExistence type="predicted"/>
<feature type="domain" description="SET" evidence="3">
    <location>
        <begin position="122"/>
        <end position="274"/>
    </location>
</feature>
<accession>A0AAE0NJ90</accession>